<reference evidence="3" key="2">
    <citation type="submission" date="2023-06" db="EMBL/GenBank/DDBJ databases">
        <authorList>
            <consortium name="Lawrence Berkeley National Laboratory"/>
            <person name="Haridas S."/>
            <person name="Hensen N."/>
            <person name="Bonometti L."/>
            <person name="Westerberg I."/>
            <person name="Brannstrom I.O."/>
            <person name="Guillou S."/>
            <person name="Cros-Aarteil S."/>
            <person name="Calhoun S."/>
            <person name="Kuo A."/>
            <person name="Mondo S."/>
            <person name="Pangilinan J."/>
            <person name="Riley R."/>
            <person name="Labutti K."/>
            <person name="Andreopoulos B."/>
            <person name="Lipzen A."/>
            <person name="Chen C."/>
            <person name="Yanf M."/>
            <person name="Daum C."/>
            <person name="Ng V."/>
            <person name="Clum A."/>
            <person name="Steindorff A."/>
            <person name="Ohm R."/>
            <person name="Martin F."/>
            <person name="Silar P."/>
            <person name="Natvig D."/>
            <person name="Lalanne C."/>
            <person name="Gautier V."/>
            <person name="Ament-Velasquez S.L."/>
            <person name="Kruys A."/>
            <person name="Hutchinson M.I."/>
            <person name="Powell A.J."/>
            <person name="Barry K."/>
            <person name="Miller A.N."/>
            <person name="Grigoriev I.V."/>
            <person name="Debuchy R."/>
            <person name="Gladieux P."/>
            <person name="Thoren M.H."/>
            <person name="Johannesson H."/>
        </authorList>
    </citation>
    <scope>NUCLEOTIDE SEQUENCE</scope>
    <source>
        <strain evidence="3">SMH4131-1</strain>
    </source>
</reference>
<reference evidence="3" key="1">
    <citation type="journal article" date="2023" name="Mol. Phylogenet. Evol.">
        <title>Genome-scale phylogeny and comparative genomics of the fungal order Sordariales.</title>
        <authorList>
            <person name="Hensen N."/>
            <person name="Bonometti L."/>
            <person name="Westerberg I."/>
            <person name="Brannstrom I.O."/>
            <person name="Guillou S."/>
            <person name="Cros-Aarteil S."/>
            <person name="Calhoun S."/>
            <person name="Haridas S."/>
            <person name="Kuo A."/>
            <person name="Mondo S."/>
            <person name="Pangilinan J."/>
            <person name="Riley R."/>
            <person name="LaButti K."/>
            <person name="Andreopoulos B."/>
            <person name="Lipzen A."/>
            <person name="Chen C."/>
            <person name="Yan M."/>
            <person name="Daum C."/>
            <person name="Ng V."/>
            <person name="Clum A."/>
            <person name="Steindorff A."/>
            <person name="Ohm R.A."/>
            <person name="Martin F."/>
            <person name="Silar P."/>
            <person name="Natvig D.O."/>
            <person name="Lalanne C."/>
            <person name="Gautier V."/>
            <person name="Ament-Velasquez S.L."/>
            <person name="Kruys A."/>
            <person name="Hutchinson M.I."/>
            <person name="Powell A.J."/>
            <person name="Barry K."/>
            <person name="Miller A.N."/>
            <person name="Grigoriev I.V."/>
            <person name="Debuchy R."/>
            <person name="Gladieux P."/>
            <person name="Hiltunen Thoren M."/>
            <person name="Johannesson H."/>
        </authorList>
    </citation>
    <scope>NUCLEOTIDE SEQUENCE</scope>
    <source>
        <strain evidence="3">SMH4131-1</strain>
    </source>
</reference>
<feature type="transmembrane region" description="Helical" evidence="2">
    <location>
        <begin position="231"/>
        <end position="251"/>
    </location>
</feature>
<feature type="compositionally biased region" description="Acidic residues" evidence="1">
    <location>
        <begin position="61"/>
        <end position="70"/>
    </location>
</feature>
<accession>A0AAE0MH57</accession>
<dbReference type="AlphaFoldDB" id="A0AAE0MH57"/>
<evidence type="ECO:0000313" key="3">
    <source>
        <dbReference type="EMBL" id="KAK3332045.1"/>
    </source>
</evidence>
<keyword evidence="4" id="KW-1185">Reference proteome</keyword>
<keyword evidence="2" id="KW-0472">Membrane</keyword>
<feature type="region of interest" description="Disordered" evidence="1">
    <location>
        <begin position="31"/>
        <end position="83"/>
    </location>
</feature>
<comment type="caution">
    <text evidence="3">The sequence shown here is derived from an EMBL/GenBank/DDBJ whole genome shotgun (WGS) entry which is preliminary data.</text>
</comment>
<evidence type="ECO:0000313" key="4">
    <source>
        <dbReference type="Proteomes" id="UP001286456"/>
    </source>
</evidence>
<evidence type="ECO:0000256" key="2">
    <source>
        <dbReference type="SAM" id="Phobius"/>
    </source>
</evidence>
<dbReference type="EMBL" id="JAUEPO010000002">
    <property type="protein sequence ID" value="KAK3332045.1"/>
    <property type="molecule type" value="Genomic_DNA"/>
</dbReference>
<proteinExistence type="predicted"/>
<keyword evidence="2" id="KW-0812">Transmembrane</keyword>
<feature type="compositionally biased region" description="Polar residues" evidence="1">
    <location>
        <begin position="165"/>
        <end position="179"/>
    </location>
</feature>
<name>A0AAE0MH57_9PEZI</name>
<dbReference type="Proteomes" id="UP001286456">
    <property type="component" value="Unassembled WGS sequence"/>
</dbReference>
<evidence type="ECO:0000256" key="1">
    <source>
        <dbReference type="SAM" id="MobiDB-lite"/>
    </source>
</evidence>
<keyword evidence="2" id="KW-1133">Transmembrane helix</keyword>
<feature type="region of interest" description="Disordered" evidence="1">
    <location>
        <begin position="143"/>
        <end position="190"/>
    </location>
</feature>
<sequence>MAAATATARAIGPLDPLEHLDQLDPLDISLEDFEPSIGSRSRSPPAFGYPSAHSGFRSDEEASEMDDLDSEVSAGGYSPPAWRRLGNGGRSSGFWRKSDDMMGGAGFAAGGIDDNYNWRESSAEYESMDDQELILARAARTRLPTGSVSPAREHSPAPSEHNGLARQSNLIRQQEQNVRGSGGLRRRTKGVRRLEDAPKNYFRLALRAQVQQREPIEAVTSFMRSKVGFRAGSWISMLLSAIFLSISYSAIRSLFQPTTTLRPVPDLVKVAGVARSFEPLIYYSENAVSQVGDLQATGLAVWDLSESIRYSDMANAAAIVQELDDLSESLKVLALEVTKFYASVDGDIDGILIVMQWAQRELNQLQHRTAAPLSTAYDNIYNLLSNTGLLDDPDAGHPTRLGAAVVSVFGYASPQRELKTLQRTFAEFLSVLEEAINNELHNSLALFSIFEAIDQRFANLARMVVREASDQDNAHSDLLSSLWTVILGARARDLRKYEKNRLLLLNVREKTVSNKGILVEHNHRLLLLKANLETLRERLVSPLVRSENGSTLSVEQQVRGLEEVADHLEVVRRGQKSKIMEILFGGTVKRVEGQHQEIDG</sequence>
<organism evidence="3 4">
    <name type="scientific">Cercophora scortea</name>
    <dbReference type="NCBI Taxonomy" id="314031"/>
    <lineage>
        <taxon>Eukaryota</taxon>
        <taxon>Fungi</taxon>
        <taxon>Dikarya</taxon>
        <taxon>Ascomycota</taxon>
        <taxon>Pezizomycotina</taxon>
        <taxon>Sordariomycetes</taxon>
        <taxon>Sordariomycetidae</taxon>
        <taxon>Sordariales</taxon>
        <taxon>Lasiosphaeriaceae</taxon>
        <taxon>Cercophora</taxon>
    </lineage>
</organism>
<gene>
    <name evidence="3" type="ORF">B0T19DRAFT_93271</name>
</gene>
<protein>
    <submittedName>
        <fullName evidence="3">Uncharacterized protein</fullName>
    </submittedName>
</protein>